<feature type="binding site" evidence="2">
    <location>
        <position position="349"/>
    </location>
    <ligand>
        <name>FAD</name>
        <dbReference type="ChEBI" id="CHEBI:57692"/>
    </ligand>
</feature>
<dbReference type="InterPro" id="IPR033856">
    <property type="entry name" value="Trp_halogen"/>
</dbReference>
<reference evidence="3" key="2">
    <citation type="submission" date="2020-09" db="EMBL/GenBank/DDBJ databases">
        <authorList>
            <person name="Sun Q."/>
            <person name="Zhou Y."/>
        </authorList>
    </citation>
    <scope>NUCLEOTIDE SEQUENCE</scope>
    <source>
        <strain evidence="3">CGMCC 1.15330</strain>
    </source>
</reference>
<feature type="binding site" evidence="2">
    <location>
        <position position="345"/>
    </location>
    <ligand>
        <name>L-tryptophan</name>
        <dbReference type="ChEBI" id="CHEBI:57912"/>
    </ligand>
</feature>
<proteinExistence type="predicted"/>
<dbReference type="InterPro" id="IPR050816">
    <property type="entry name" value="Flavin-dep_Halogenase_NPB"/>
</dbReference>
<keyword evidence="4" id="KW-1185">Reference proteome</keyword>
<dbReference type="Pfam" id="PF04820">
    <property type="entry name" value="Trp_halogenase"/>
    <property type="match status" value="1"/>
</dbReference>
<keyword evidence="2" id="KW-0547">Nucleotide-binding</keyword>
<dbReference type="GO" id="GO:0000166">
    <property type="term" value="F:nucleotide binding"/>
    <property type="evidence" value="ECO:0007669"/>
    <property type="project" value="UniProtKB-KW"/>
</dbReference>
<organism evidence="3 4">
    <name type="scientific">Sphingomonas metalli</name>
    <dbReference type="NCBI Taxonomy" id="1779358"/>
    <lineage>
        <taxon>Bacteria</taxon>
        <taxon>Pseudomonadati</taxon>
        <taxon>Pseudomonadota</taxon>
        <taxon>Alphaproteobacteria</taxon>
        <taxon>Sphingomonadales</taxon>
        <taxon>Sphingomonadaceae</taxon>
        <taxon>Sphingomonas</taxon>
    </lineage>
</organism>
<dbReference type="PIRSF" id="PIRSF011396">
    <property type="entry name" value="Trp_halogenase"/>
    <property type="match status" value="1"/>
</dbReference>
<protein>
    <submittedName>
        <fullName evidence="3">Tryptophan halogenase</fullName>
    </submittedName>
</protein>
<dbReference type="PANTHER" id="PTHR43747:SF4">
    <property type="entry name" value="FLAVIN-DEPENDENT TRYPTOPHAN HALOGENASE"/>
    <property type="match status" value="1"/>
</dbReference>
<evidence type="ECO:0000256" key="2">
    <source>
        <dbReference type="PIRSR" id="PIRSR011396-2"/>
    </source>
</evidence>
<sequence>MSDPSLLRRIVIVGGGSAGWMTAAALSSLLDPKDVSITLVESDAIGTVGVGEATIPDILAFNRMLGVGEAEFMAATQATFKLGIAFADWGRLGDRYIHPFGQHGVDMQGFDFHQYWLRCRQAGDPEPIEDYSLCAVAAREERFVLPDADPRSLLSQLRYAYHFDATLYARFLRRYAEARGVQRIEGIVRQVRQAPETGYISAIDLEDGRSVAGDFFFDCTGFRALLTAETLGTPFVDWSHWLPCDTALAVPSEHVGPPAPYTRATARGAGWQWRIPTQRRVGNGHIFSSAFMTEDDAAARLMANLDGPALAEPRRIRFRAGCRERFWTGNCIAIGLAAGFLEPLESTSIYLIQEGISRFISLFPRADMPDILRTEYNRHMRTEFEQVRDFIILHYAATERDDTPFWNHCRTMTLPDSLQHKIDLFRQTGRVFRYNDELFTRPSWVAVMLGQRIEPRICDPVVSSLPIEEVRRSLASMRGAMQKAAAQMPTHAAFIARYCPARTA</sequence>
<name>A0A916T404_9SPHN</name>
<feature type="binding site" evidence="2">
    <location>
        <position position="188"/>
    </location>
    <ligand>
        <name>FAD</name>
        <dbReference type="ChEBI" id="CHEBI:57692"/>
    </ligand>
</feature>
<evidence type="ECO:0000313" key="3">
    <source>
        <dbReference type="EMBL" id="GGB31090.1"/>
    </source>
</evidence>
<keyword evidence="2" id="KW-0285">Flavoprotein</keyword>
<keyword evidence="2" id="KW-0274">FAD</keyword>
<dbReference type="GO" id="GO:0004497">
    <property type="term" value="F:monooxygenase activity"/>
    <property type="evidence" value="ECO:0007669"/>
    <property type="project" value="InterPro"/>
</dbReference>
<gene>
    <name evidence="3" type="ORF">GCM10011380_20550</name>
</gene>
<dbReference type="Proteomes" id="UP000623067">
    <property type="component" value="Unassembled WGS sequence"/>
</dbReference>
<dbReference type="InterPro" id="IPR036188">
    <property type="entry name" value="FAD/NAD-bd_sf"/>
</dbReference>
<dbReference type="PANTHER" id="PTHR43747">
    <property type="entry name" value="FAD-BINDING PROTEIN"/>
    <property type="match status" value="1"/>
</dbReference>
<dbReference type="SUPFAM" id="SSF51905">
    <property type="entry name" value="FAD/NAD(P)-binding domain"/>
    <property type="match status" value="1"/>
</dbReference>
<dbReference type="EMBL" id="BMIH01000003">
    <property type="protein sequence ID" value="GGB31090.1"/>
    <property type="molecule type" value="Genomic_DNA"/>
</dbReference>
<evidence type="ECO:0000313" key="4">
    <source>
        <dbReference type="Proteomes" id="UP000623067"/>
    </source>
</evidence>
<reference evidence="3" key="1">
    <citation type="journal article" date="2014" name="Int. J. Syst. Evol. Microbiol.">
        <title>Complete genome sequence of Corynebacterium casei LMG S-19264T (=DSM 44701T), isolated from a smear-ripened cheese.</title>
        <authorList>
            <consortium name="US DOE Joint Genome Institute (JGI-PGF)"/>
            <person name="Walter F."/>
            <person name="Albersmeier A."/>
            <person name="Kalinowski J."/>
            <person name="Ruckert C."/>
        </authorList>
    </citation>
    <scope>NUCLEOTIDE SEQUENCE</scope>
    <source>
        <strain evidence="3">CGMCC 1.15330</strain>
    </source>
</reference>
<dbReference type="RefSeq" id="WP_188658699.1">
    <property type="nucleotide sequence ID" value="NZ_BMIH01000003.1"/>
</dbReference>
<accession>A0A916T404</accession>
<dbReference type="AlphaFoldDB" id="A0A916T404"/>
<dbReference type="Gene3D" id="3.50.50.60">
    <property type="entry name" value="FAD/NAD(P)-binding domain"/>
    <property type="match status" value="1"/>
</dbReference>
<comment type="caution">
    <text evidence="3">The sequence shown here is derived from an EMBL/GenBank/DDBJ whole genome shotgun (WGS) entry which is preliminary data.</text>
</comment>
<feature type="binding site" evidence="2">
    <location>
        <position position="81"/>
    </location>
    <ligand>
        <name>7-chloro-L-tryptophan</name>
        <dbReference type="ChEBI" id="CHEBI:58713"/>
    </ligand>
</feature>
<feature type="active site" evidence="1">
    <location>
        <position position="81"/>
    </location>
</feature>
<evidence type="ECO:0000256" key="1">
    <source>
        <dbReference type="PIRSR" id="PIRSR011396-1"/>
    </source>
</evidence>
<feature type="binding site" evidence="2">
    <location>
        <begin position="15"/>
        <end position="18"/>
    </location>
    <ligand>
        <name>FAD</name>
        <dbReference type="ChEBI" id="CHEBI:57692"/>
    </ligand>
</feature>
<dbReference type="InterPro" id="IPR006905">
    <property type="entry name" value="Flavin_halogenase"/>
</dbReference>
<feature type="binding site" evidence="2">
    <location>
        <position position="336"/>
    </location>
    <ligand>
        <name>FAD</name>
        <dbReference type="ChEBI" id="CHEBI:57692"/>
    </ligand>
</feature>